<dbReference type="Pfam" id="PF00239">
    <property type="entry name" value="Resolvase"/>
    <property type="match status" value="1"/>
</dbReference>
<evidence type="ECO:0000313" key="7">
    <source>
        <dbReference type="EMBL" id="OBY30798.1"/>
    </source>
</evidence>
<dbReference type="GO" id="GO:0015074">
    <property type="term" value="P:DNA integration"/>
    <property type="evidence" value="ECO:0007669"/>
    <property type="project" value="UniProtKB-KW"/>
</dbReference>
<dbReference type="InterPro" id="IPR050639">
    <property type="entry name" value="SSR_resolvase"/>
</dbReference>
<evidence type="ECO:0000256" key="1">
    <source>
        <dbReference type="ARBA" id="ARBA00022908"/>
    </source>
</evidence>
<evidence type="ECO:0000313" key="8">
    <source>
        <dbReference type="Proteomes" id="UP000092668"/>
    </source>
</evidence>
<dbReference type="Pfam" id="PF07508">
    <property type="entry name" value="Recombinase"/>
    <property type="match status" value="1"/>
</dbReference>
<dbReference type="InterPro" id="IPR036162">
    <property type="entry name" value="Resolvase-like_N_sf"/>
</dbReference>
<evidence type="ECO:0000256" key="5">
    <source>
        <dbReference type="PROSITE-ProRule" id="PRU10137"/>
    </source>
</evidence>
<dbReference type="InterPro" id="IPR011109">
    <property type="entry name" value="DNA_bind_recombinase_dom"/>
</dbReference>
<dbReference type="InterPro" id="IPR006119">
    <property type="entry name" value="Resolv_N"/>
</dbReference>
<dbReference type="SMART" id="SM00857">
    <property type="entry name" value="Resolvase"/>
    <property type="match status" value="1"/>
</dbReference>
<dbReference type="AlphaFoldDB" id="A0A1B8SDI2"/>
<name>A0A1B8SDI2_9MYCO</name>
<evidence type="ECO:0000256" key="2">
    <source>
        <dbReference type="ARBA" id="ARBA00023125"/>
    </source>
</evidence>
<dbReference type="PANTHER" id="PTHR30461">
    <property type="entry name" value="DNA-INVERTASE FROM LAMBDOID PROPHAGE"/>
    <property type="match status" value="1"/>
</dbReference>
<accession>A0A1B8SDI2</accession>
<dbReference type="GO" id="GO:0000150">
    <property type="term" value="F:DNA strand exchange activity"/>
    <property type="evidence" value="ECO:0007669"/>
    <property type="project" value="InterPro"/>
</dbReference>
<keyword evidence="2" id="KW-0238">DNA-binding</keyword>
<dbReference type="GO" id="GO:0003677">
    <property type="term" value="F:DNA binding"/>
    <property type="evidence" value="ECO:0007669"/>
    <property type="project" value="UniProtKB-KW"/>
</dbReference>
<evidence type="ECO:0000259" key="6">
    <source>
        <dbReference type="PROSITE" id="PS51736"/>
    </source>
</evidence>
<dbReference type="SUPFAM" id="SSF53041">
    <property type="entry name" value="Resolvase-like"/>
    <property type="match status" value="1"/>
</dbReference>
<sequence>MATKRVTRTRPVAPTGTAVAYLRVSTNEQADSGLGLDAQRRTIEEHAASRGITVVEWFTDAGVSGTTLPSKRPAMSEALAALAGRRASILLAAKLDRISRSIKDALDLDHLATREGWVVTTADMMMDTATPAGRAAMNMLLVFAQFERDMIAQRTRDALAERKAQGVQLGKPSQLPAEVVERICREAYDGASLRAIAADLMTDGIHTGSGSRTWHPAQVRRVLDSKAGVAVTEQLDHDRAAAKDAVA</sequence>
<feature type="active site" description="O-(5'-phospho-DNA)-serine intermediate" evidence="4 5">
    <location>
        <position position="25"/>
    </location>
</feature>
<dbReference type="PROSITE" id="PS51736">
    <property type="entry name" value="RECOMBINASES_3"/>
    <property type="match status" value="1"/>
</dbReference>
<dbReference type="EMBL" id="LFOE01000025">
    <property type="protein sequence ID" value="OBY30798.1"/>
    <property type="molecule type" value="Genomic_DNA"/>
</dbReference>
<dbReference type="InterPro" id="IPR006118">
    <property type="entry name" value="Recombinase_CS"/>
</dbReference>
<dbReference type="RefSeq" id="WP_065288775.1">
    <property type="nucleotide sequence ID" value="NZ_LFOE01000025.1"/>
</dbReference>
<keyword evidence="8" id="KW-1185">Reference proteome</keyword>
<proteinExistence type="predicted"/>
<dbReference type="Proteomes" id="UP000092668">
    <property type="component" value="Unassembled WGS sequence"/>
</dbReference>
<keyword evidence="3" id="KW-0233">DNA recombination</keyword>
<protein>
    <recommendedName>
        <fullName evidence="6">Resolvase/invertase-type recombinase catalytic domain-containing protein</fullName>
    </recommendedName>
</protein>
<organism evidence="7 8">
    <name type="scientific">Mycolicibacter kumamotonensis</name>
    <dbReference type="NCBI Taxonomy" id="354243"/>
    <lineage>
        <taxon>Bacteria</taxon>
        <taxon>Bacillati</taxon>
        <taxon>Actinomycetota</taxon>
        <taxon>Actinomycetes</taxon>
        <taxon>Mycobacteriales</taxon>
        <taxon>Mycobacteriaceae</taxon>
        <taxon>Mycolicibacter</taxon>
    </lineage>
</organism>
<dbReference type="Gene3D" id="3.40.50.1390">
    <property type="entry name" value="Resolvase, N-terminal catalytic domain"/>
    <property type="match status" value="1"/>
</dbReference>
<evidence type="ECO:0000256" key="4">
    <source>
        <dbReference type="PIRSR" id="PIRSR606118-50"/>
    </source>
</evidence>
<dbReference type="PANTHER" id="PTHR30461:SF2">
    <property type="entry name" value="SERINE RECOMBINASE PINE-RELATED"/>
    <property type="match status" value="1"/>
</dbReference>
<gene>
    <name evidence="7" type="ORF">ACT18_15820</name>
</gene>
<dbReference type="OrthoDB" id="3217513at2"/>
<keyword evidence="1" id="KW-0229">DNA integration</keyword>
<dbReference type="CDD" id="cd00338">
    <property type="entry name" value="Ser_Recombinase"/>
    <property type="match status" value="1"/>
</dbReference>
<evidence type="ECO:0000256" key="3">
    <source>
        <dbReference type="ARBA" id="ARBA00023172"/>
    </source>
</evidence>
<comment type="caution">
    <text evidence="7">The sequence shown here is derived from an EMBL/GenBank/DDBJ whole genome shotgun (WGS) entry which is preliminary data.</text>
</comment>
<reference evidence="7 8" key="1">
    <citation type="submission" date="2015-06" db="EMBL/GenBank/DDBJ databases">
        <title>Genome sequence of Mycobacterium kumamotonense strain Roo.</title>
        <authorList>
            <person name="Greninger A.L."/>
            <person name="Cunningham G."/>
            <person name="Miller S."/>
        </authorList>
    </citation>
    <scope>NUCLEOTIDE SEQUENCE [LARGE SCALE GENOMIC DNA]</scope>
    <source>
        <strain evidence="7 8">Roo</strain>
    </source>
</reference>
<dbReference type="PROSITE" id="PS00397">
    <property type="entry name" value="RECOMBINASES_1"/>
    <property type="match status" value="1"/>
</dbReference>
<feature type="domain" description="Resolvase/invertase-type recombinase catalytic" evidence="6">
    <location>
        <begin position="17"/>
        <end position="166"/>
    </location>
</feature>